<gene>
    <name evidence="2" type="ORF">QJ043_06915</name>
</gene>
<keyword evidence="3" id="KW-1185">Reference proteome</keyword>
<dbReference type="Proteomes" id="UP001431693">
    <property type="component" value="Unassembled WGS sequence"/>
</dbReference>
<feature type="transmembrane region" description="Helical" evidence="1">
    <location>
        <begin position="21"/>
        <end position="42"/>
    </location>
</feature>
<evidence type="ECO:0000313" key="3">
    <source>
        <dbReference type="Proteomes" id="UP001431693"/>
    </source>
</evidence>
<comment type="caution">
    <text evidence="2">The sequence shown here is derived from an EMBL/GenBank/DDBJ whole genome shotgun (WGS) entry which is preliminary data.</text>
</comment>
<evidence type="ECO:0008006" key="4">
    <source>
        <dbReference type="Google" id="ProtNLM"/>
    </source>
</evidence>
<accession>A0ABT6ZL94</accession>
<keyword evidence="1" id="KW-0812">Transmembrane</keyword>
<evidence type="ECO:0000313" key="2">
    <source>
        <dbReference type="EMBL" id="MDJ1129805.1"/>
    </source>
</evidence>
<sequence length="76" mass="7732">MNGRGHGRRGRGAAEDRGQATVEQAVVLFALLALVVALGAVWRAGTSGTFARLAEAAASHGAGATTLAQVQDVLLY</sequence>
<organism evidence="2 3">
    <name type="scientific">Kribbibacterium absianum</name>
    <dbReference type="NCBI Taxonomy" id="3044210"/>
    <lineage>
        <taxon>Bacteria</taxon>
        <taxon>Bacillati</taxon>
        <taxon>Actinomycetota</taxon>
        <taxon>Coriobacteriia</taxon>
        <taxon>Coriobacteriales</taxon>
        <taxon>Kribbibacteriaceae</taxon>
        <taxon>Kribbibacterium</taxon>
    </lineage>
</organism>
<keyword evidence="1" id="KW-1133">Transmembrane helix</keyword>
<dbReference type="EMBL" id="JASJEX010000003">
    <property type="protein sequence ID" value="MDJ1129805.1"/>
    <property type="molecule type" value="Genomic_DNA"/>
</dbReference>
<protein>
    <recommendedName>
        <fullName evidence="4">Pilus assembly protein</fullName>
    </recommendedName>
</protein>
<dbReference type="RefSeq" id="WP_283712925.1">
    <property type="nucleotide sequence ID" value="NZ_JASJEW010000002.1"/>
</dbReference>
<name>A0ABT6ZL94_9ACTN</name>
<evidence type="ECO:0000256" key="1">
    <source>
        <dbReference type="SAM" id="Phobius"/>
    </source>
</evidence>
<reference evidence="2" key="1">
    <citation type="submission" date="2023-05" db="EMBL/GenBank/DDBJ databases">
        <title>[olsenella] sp. nov., isolated from a pig farm feces dump.</title>
        <authorList>
            <person name="Chang Y.-H."/>
        </authorList>
    </citation>
    <scope>NUCLEOTIDE SEQUENCE</scope>
    <source>
        <strain evidence="2">YH-ols2217</strain>
    </source>
</reference>
<proteinExistence type="predicted"/>
<keyword evidence="1" id="KW-0472">Membrane</keyword>